<organism evidence="2 3">
    <name type="scientific">Deinococcus carri</name>
    <dbReference type="NCBI Taxonomy" id="1211323"/>
    <lineage>
        <taxon>Bacteria</taxon>
        <taxon>Thermotogati</taxon>
        <taxon>Deinococcota</taxon>
        <taxon>Deinococci</taxon>
        <taxon>Deinococcales</taxon>
        <taxon>Deinococcaceae</taxon>
        <taxon>Deinococcus</taxon>
    </lineage>
</organism>
<dbReference type="InterPro" id="IPR000182">
    <property type="entry name" value="GNAT_dom"/>
</dbReference>
<proteinExistence type="predicted"/>
<comment type="caution">
    <text evidence="2">The sequence shown here is derived from an EMBL/GenBank/DDBJ whole genome shotgun (WGS) entry which is preliminary data.</text>
</comment>
<accession>A0ABP9W970</accession>
<dbReference type="Proteomes" id="UP001401887">
    <property type="component" value="Unassembled WGS sequence"/>
</dbReference>
<dbReference type="InterPro" id="IPR016181">
    <property type="entry name" value="Acyl_CoA_acyltransferase"/>
</dbReference>
<sequence>MLTRPGTLTPELEALLARAMFPDPERLRRTLESYRLGTERQVYAWVVGGQPVSAAGIRQQGEPAGRDVEVLHLGTTPGQEGRGHARALLHAVAAHLNAARLVAETDDSAVGFYRRAGFEVSSIPSRWDWVRYRCVLTPS</sequence>
<keyword evidence="3" id="KW-1185">Reference proteome</keyword>
<gene>
    <name evidence="2" type="ORF">Dcar01_02028</name>
</gene>
<evidence type="ECO:0000313" key="2">
    <source>
        <dbReference type="EMBL" id="GAA5513295.1"/>
    </source>
</evidence>
<evidence type="ECO:0000313" key="3">
    <source>
        <dbReference type="Proteomes" id="UP001401887"/>
    </source>
</evidence>
<protein>
    <recommendedName>
        <fullName evidence="1">N-acetyltransferase domain-containing protein</fullName>
    </recommendedName>
</protein>
<dbReference type="RefSeq" id="WP_345464733.1">
    <property type="nucleotide sequence ID" value="NZ_BAABRP010000006.1"/>
</dbReference>
<dbReference type="Gene3D" id="3.40.630.30">
    <property type="match status" value="1"/>
</dbReference>
<dbReference type="PROSITE" id="PS51186">
    <property type="entry name" value="GNAT"/>
    <property type="match status" value="1"/>
</dbReference>
<dbReference type="SUPFAM" id="SSF55729">
    <property type="entry name" value="Acyl-CoA N-acyltransferases (Nat)"/>
    <property type="match status" value="1"/>
</dbReference>
<reference evidence="2 3" key="1">
    <citation type="submission" date="2024-02" db="EMBL/GenBank/DDBJ databases">
        <title>Deinococcus carri NBRC 110142.</title>
        <authorList>
            <person name="Ichikawa N."/>
            <person name="Katano-Makiyama Y."/>
            <person name="Hidaka K."/>
        </authorList>
    </citation>
    <scope>NUCLEOTIDE SEQUENCE [LARGE SCALE GENOMIC DNA]</scope>
    <source>
        <strain evidence="2 3">NBRC 110142</strain>
    </source>
</reference>
<evidence type="ECO:0000259" key="1">
    <source>
        <dbReference type="PROSITE" id="PS51186"/>
    </source>
</evidence>
<name>A0ABP9W970_9DEIO</name>
<dbReference type="Pfam" id="PF00583">
    <property type="entry name" value="Acetyltransf_1"/>
    <property type="match status" value="1"/>
</dbReference>
<dbReference type="EMBL" id="BAABRP010000006">
    <property type="protein sequence ID" value="GAA5513295.1"/>
    <property type="molecule type" value="Genomic_DNA"/>
</dbReference>
<feature type="domain" description="N-acetyltransferase" evidence="1">
    <location>
        <begin position="1"/>
        <end position="137"/>
    </location>
</feature>